<dbReference type="GO" id="GO:0006567">
    <property type="term" value="P:L-threonine catabolic process"/>
    <property type="evidence" value="ECO:0007669"/>
    <property type="project" value="TreeGrafter"/>
</dbReference>
<keyword evidence="2" id="KW-0663">Pyridoxal phosphate</keyword>
<organism evidence="5">
    <name type="scientific">anaerobic digester metagenome</name>
    <dbReference type="NCBI Taxonomy" id="1263854"/>
    <lineage>
        <taxon>unclassified sequences</taxon>
        <taxon>metagenomes</taxon>
        <taxon>ecological metagenomes</taxon>
    </lineage>
</organism>
<dbReference type="PANTHER" id="PTHR48078:SF7">
    <property type="entry name" value="BLL6502 PROTEIN"/>
    <property type="match status" value="1"/>
</dbReference>
<dbReference type="InterPro" id="IPR001926">
    <property type="entry name" value="TrpB-like_PALP"/>
</dbReference>
<dbReference type="EC" id="4.3.1.19" evidence="5"/>
<keyword evidence="3 5" id="KW-0456">Lyase</keyword>
<dbReference type="EMBL" id="CAADRM010000107">
    <property type="protein sequence ID" value="VFU15621.1"/>
    <property type="molecule type" value="Genomic_DNA"/>
</dbReference>
<dbReference type="InterPro" id="IPR050147">
    <property type="entry name" value="Ser/Thr_Dehydratase"/>
</dbReference>
<reference evidence="5" key="1">
    <citation type="submission" date="2019-03" db="EMBL/GenBank/DDBJ databases">
        <authorList>
            <person name="Hao L."/>
        </authorList>
    </citation>
    <scope>NUCLEOTIDE SEQUENCE</scope>
</reference>
<dbReference type="InterPro" id="IPR000634">
    <property type="entry name" value="Ser/Thr_deHydtase_PyrdxlP-BS"/>
</dbReference>
<dbReference type="GO" id="GO:0030170">
    <property type="term" value="F:pyridoxal phosphate binding"/>
    <property type="evidence" value="ECO:0007669"/>
    <property type="project" value="InterPro"/>
</dbReference>
<dbReference type="GO" id="GO:0006565">
    <property type="term" value="P:L-serine catabolic process"/>
    <property type="evidence" value="ECO:0007669"/>
    <property type="project" value="TreeGrafter"/>
</dbReference>
<protein>
    <submittedName>
        <fullName evidence="5">L-threonine dehydratase catabolic TdcB</fullName>
        <ecNumber evidence="5">4.3.1.19</ecNumber>
    </submittedName>
</protein>
<dbReference type="AlphaFoldDB" id="A0A485M162"/>
<dbReference type="GO" id="GO:0009097">
    <property type="term" value="P:isoleucine biosynthetic process"/>
    <property type="evidence" value="ECO:0007669"/>
    <property type="project" value="TreeGrafter"/>
</dbReference>
<dbReference type="PANTHER" id="PTHR48078">
    <property type="entry name" value="THREONINE DEHYDRATASE, MITOCHONDRIAL-RELATED"/>
    <property type="match status" value="1"/>
</dbReference>
<sequence length="338" mass="36845">MLKKYEKASEQVSIKGMLKAREAISHYIRPTNLTHYSELSRLLGCDAFVKHENHMPTGSFKIRGAVNFFHTIPKQNVENGVLVSTRGNHGMAMAWAARWFSVPCTVVVPENNNPETNRIIESYGAELIVHGKDFFEAQFFCDELVASAGYYYVEQGNEPEILNGVGTMGLEIFEDLSDVDVIICPIGGGAGCASLLRLAQAVNPAVDIIGVQAERAAAFHRSLQQGDWVVIDQADTVADGLAARSVFQLPYVIMRDHIKDVVLLSEEEILQGISLALATTHNLAEGAGAAALMAAFKRKEQLQGKKVVLVMTGGNLDRALLEQALNYSPPSTSSNDLK</sequence>
<feature type="domain" description="Tryptophan synthase beta chain-like PALP" evidence="4">
    <location>
        <begin position="24"/>
        <end position="313"/>
    </location>
</feature>
<evidence type="ECO:0000256" key="3">
    <source>
        <dbReference type="ARBA" id="ARBA00023239"/>
    </source>
</evidence>
<name>A0A485M162_9ZZZZ</name>
<evidence type="ECO:0000256" key="1">
    <source>
        <dbReference type="ARBA" id="ARBA00001933"/>
    </source>
</evidence>
<dbReference type="GO" id="GO:0004794">
    <property type="term" value="F:threonine deaminase activity"/>
    <property type="evidence" value="ECO:0007669"/>
    <property type="project" value="UniProtKB-EC"/>
</dbReference>
<evidence type="ECO:0000259" key="4">
    <source>
        <dbReference type="Pfam" id="PF00291"/>
    </source>
</evidence>
<evidence type="ECO:0000256" key="2">
    <source>
        <dbReference type="ARBA" id="ARBA00022898"/>
    </source>
</evidence>
<dbReference type="InterPro" id="IPR036052">
    <property type="entry name" value="TrpB-like_PALP_sf"/>
</dbReference>
<dbReference type="Gene3D" id="3.40.50.1100">
    <property type="match status" value="2"/>
</dbReference>
<accession>A0A485M162</accession>
<dbReference type="PROSITE" id="PS00165">
    <property type="entry name" value="DEHYDRATASE_SER_THR"/>
    <property type="match status" value="1"/>
</dbReference>
<dbReference type="SUPFAM" id="SSF53686">
    <property type="entry name" value="Tryptophan synthase beta subunit-like PLP-dependent enzymes"/>
    <property type="match status" value="1"/>
</dbReference>
<proteinExistence type="predicted"/>
<evidence type="ECO:0000313" key="5">
    <source>
        <dbReference type="EMBL" id="VFU15621.1"/>
    </source>
</evidence>
<gene>
    <name evidence="5" type="primary">tdcB</name>
    <name evidence="5" type="ORF">SCFA_430010</name>
</gene>
<dbReference type="Pfam" id="PF00291">
    <property type="entry name" value="PALP"/>
    <property type="match status" value="1"/>
</dbReference>
<comment type="cofactor">
    <cofactor evidence="1">
        <name>pyridoxal 5'-phosphate</name>
        <dbReference type="ChEBI" id="CHEBI:597326"/>
    </cofactor>
</comment>
<dbReference type="GO" id="GO:0003941">
    <property type="term" value="F:L-serine ammonia-lyase activity"/>
    <property type="evidence" value="ECO:0007669"/>
    <property type="project" value="TreeGrafter"/>
</dbReference>